<accession>T2GDN1</accession>
<evidence type="ECO:0000256" key="1">
    <source>
        <dbReference type="SAM" id="MobiDB-lite"/>
    </source>
</evidence>
<dbReference type="PATRIC" id="fig|1121448.10.peg.2499"/>
<reference evidence="4" key="2">
    <citation type="submission" date="2013-07" db="EMBL/GenBank/DDBJ databases">
        <authorList>
            <person name="Morais-Silva F.O."/>
            <person name="Rezende A.M."/>
            <person name="Pimentel C."/>
            <person name="Resende D.M."/>
            <person name="Santos C.I."/>
            <person name="Clemente C."/>
            <person name="de Oliveira L.M."/>
            <person name="da Silva S.M."/>
            <person name="Costa D.A."/>
            <person name="Varela-Raposo A."/>
            <person name="Horacio E.C.A."/>
            <person name="Matos M."/>
            <person name="Flores O."/>
            <person name="Ruiz J.C."/>
            <person name="Rodrigues-Pousada C."/>
        </authorList>
    </citation>
    <scope>NUCLEOTIDE SEQUENCE [LARGE SCALE GENOMIC DNA]</scope>
    <source>
        <strain evidence="4">ATCC 19364 / DSM 1382 / NCIMB 9332 / VKM B-1759</strain>
    </source>
</reference>
<evidence type="ECO:0000313" key="4">
    <source>
        <dbReference type="Proteomes" id="UP000016587"/>
    </source>
</evidence>
<evidence type="ECO:0000256" key="2">
    <source>
        <dbReference type="SAM" id="SignalP"/>
    </source>
</evidence>
<keyword evidence="2" id="KW-0732">Signal</keyword>
<protein>
    <recommendedName>
        <fullName evidence="5">Lipoprotein</fullName>
    </recommendedName>
</protein>
<sequence>MSMSGAFQRPPAVRRALVYVLCALMLCSGACAPRQPPPPPRVYNQPLPTDVAPTYADHRVQLTAVSYAWMGQGFDYSRAGLEPVILKVANTSGAGMQVLVDEVVGIAQDGNEYLVYTLAQAGQMIFNSEYYRTNRDAAGSAVAGTIIGAGLGSLFGLLVGGGPGAWRGAIIGAAGGGVTGALTGSSQGQARLRHDVMQELQYFVWKETYIAPQASRVGYLYYPRVNLRAVRVTVRGTGGEVQAYELPLVAPALPPTPAADAPVPAGTAPAQAPPAGATLTQ</sequence>
<feature type="signal peptide" evidence="2">
    <location>
        <begin position="1"/>
        <end position="32"/>
    </location>
</feature>
<reference evidence="3 4" key="1">
    <citation type="journal article" date="2013" name="J. Bacteriol.">
        <title>Roles of HynAB and Ech, the only two hydrogenases found in the model sulfate reducer Desulfovibrio gigas.</title>
        <authorList>
            <person name="Morais-Silva F.O."/>
            <person name="Santos C.I."/>
            <person name="Rodrigues R."/>
            <person name="Pereira I.A."/>
            <person name="Rodrigues-Pousada C."/>
        </authorList>
    </citation>
    <scope>NUCLEOTIDE SEQUENCE [LARGE SCALE GENOMIC DNA]</scope>
    <source>
        <strain evidence="4">ATCC 19364 / DSM 1382 / NCIMB 9332 / VKM B-1759</strain>
    </source>
</reference>
<feature type="chain" id="PRO_5004588288" description="Lipoprotein" evidence="2">
    <location>
        <begin position="33"/>
        <end position="281"/>
    </location>
</feature>
<dbReference type="AlphaFoldDB" id="T2GDN1"/>
<gene>
    <name evidence="3" type="ORF">DGI_2551</name>
</gene>
<dbReference type="EMBL" id="CP006585">
    <property type="protein sequence ID" value="AGW14284.1"/>
    <property type="molecule type" value="Genomic_DNA"/>
</dbReference>
<dbReference type="STRING" id="1121448.DGI_2551"/>
<keyword evidence="4" id="KW-1185">Reference proteome</keyword>
<evidence type="ECO:0000313" key="3">
    <source>
        <dbReference type="EMBL" id="AGW14284.1"/>
    </source>
</evidence>
<evidence type="ECO:0008006" key="5">
    <source>
        <dbReference type="Google" id="ProtNLM"/>
    </source>
</evidence>
<dbReference type="KEGG" id="dgg:DGI_2551"/>
<organism evidence="3 4">
    <name type="scientific">Megalodesulfovibrio gigas (strain ATCC 19364 / DSM 1382 / NCIMB 9332 / VKM B-1759)</name>
    <name type="common">Desulfovibrio gigas</name>
    <dbReference type="NCBI Taxonomy" id="1121448"/>
    <lineage>
        <taxon>Bacteria</taxon>
        <taxon>Pseudomonadati</taxon>
        <taxon>Thermodesulfobacteriota</taxon>
        <taxon>Desulfovibrionia</taxon>
        <taxon>Desulfovibrionales</taxon>
        <taxon>Desulfovibrionaceae</taxon>
        <taxon>Megalodesulfovibrio</taxon>
    </lineage>
</organism>
<dbReference type="HOGENOM" id="CLU_989467_0_0_7"/>
<dbReference type="Proteomes" id="UP000016587">
    <property type="component" value="Chromosome"/>
</dbReference>
<proteinExistence type="predicted"/>
<name>T2GDN1_MEGG1</name>
<dbReference type="eggNOG" id="ENOG5030FSN">
    <property type="taxonomic scope" value="Bacteria"/>
</dbReference>
<feature type="compositionally biased region" description="Low complexity" evidence="1">
    <location>
        <begin position="258"/>
        <end position="281"/>
    </location>
</feature>
<feature type="region of interest" description="Disordered" evidence="1">
    <location>
        <begin position="257"/>
        <end position="281"/>
    </location>
</feature>